<reference evidence="1 2" key="1">
    <citation type="submission" date="2020-11" db="EMBL/GenBank/DDBJ databases">
        <authorList>
            <person name="Kim M.K."/>
        </authorList>
    </citation>
    <scope>NUCLEOTIDE SEQUENCE [LARGE SCALE GENOMIC DNA]</scope>
    <source>
        <strain evidence="1 2">BT683</strain>
    </source>
</reference>
<name>A0ABS0IGZ4_9BACT</name>
<evidence type="ECO:0000313" key="1">
    <source>
        <dbReference type="EMBL" id="MBF9237447.1"/>
    </source>
</evidence>
<gene>
    <name evidence="1" type="ORF">I2I05_08555</name>
</gene>
<evidence type="ECO:0000313" key="2">
    <source>
        <dbReference type="Proteomes" id="UP000597617"/>
    </source>
</evidence>
<protein>
    <recommendedName>
        <fullName evidence="3">Phage major capsid protein</fullName>
    </recommendedName>
</protein>
<dbReference type="Proteomes" id="UP000597617">
    <property type="component" value="Unassembled WGS sequence"/>
</dbReference>
<accession>A0ABS0IGZ4</accession>
<dbReference type="RefSeq" id="WP_196281819.1">
    <property type="nucleotide sequence ID" value="NZ_JADQDQ010000003.1"/>
</dbReference>
<evidence type="ECO:0008006" key="3">
    <source>
        <dbReference type="Google" id="ProtNLM"/>
    </source>
</evidence>
<dbReference type="EMBL" id="JADQDQ010000003">
    <property type="protein sequence ID" value="MBF9237447.1"/>
    <property type="molecule type" value="Genomic_DNA"/>
</dbReference>
<keyword evidence="2" id="KW-1185">Reference proteome</keyword>
<organism evidence="1 2">
    <name type="scientific">Hymenobacter jeongseonensis</name>
    <dbReference type="NCBI Taxonomy" id="2791027"/>
    <lineage>
        <taxon>Bacteria</taxon>
        <taxon>Pseudomonadati</taxon>
        <taxon>Bacteroidota</taxon>
        <taxon>Cytophagia</taxon>
        <taxon>Cytophagales</taxon>
        <taxon>Hymenobacteraceae</taxon>
        <taxon>Hymenobacter</taxon>
    </lineage>
</organism>
<sequence length="309" mass="33334">MAFESINVNYVGRDAKAYISRATLGAKSIAGGYVTPQTNVSVPTSISVLEVGQDLIQAYSSDFVAKGGYTLSQRMLVPKHLMINIELDKQILLSSWEADKMKAGAMNKDIPDDFFAYVTSKIEESANMQVEANLWRGAYNVAGGYTQKFDGYLTLAAASGSTAVKVTGTEGATLSKANIKAALAKAYESAPDEISEKEGFKLYVSPGTAKAYRMSLGDYENQSTVGRKPLDFEGIEVVPTAGIVNKNIIVGTTIDNLIFGTDLVSDLNAFAVKDMFESTLEQKIRVRAEMFACANFAFGEEFVLYTAGA</sequence>
<proteinExistence type="predicted"/>
<comment type="caution">
    <text evidence="1">The sequence shown here is derived from an EMBL/GenBank/DDBJ whole genome shotgun (WGS) entry which is preliminary data.</text>
</comment>